<dbReference type="InterPro" id="IPR002893">
    <property type="entry name" value="Znf_MYND"/>
</dbReference>
<evidence type="ECO:0000313" key="9">
    <source>
        <dbReference type="Proteomes" id="UP000076727"/>
    </source>
</evidence>
<dbReference type="Gene3D" id="1.25.40.20">
    <property type="entry name" value="Ankyrin repeat-containing domain"/>
    <property type="match status" value="1"/>
</dbReference>
<evidence type="ECO:0000256" key="6">
    <source>
        <dbReference type="PROSITE-ProRule" id="PRU00134"/>
    </source>
</evidence>
<reference evidence="8 9" key="1">
    <citation type="journal article" date="2016" name="Mol. Biol. Evol.">
        <title>Comparative Genomics of Early-Diverging Mushroom-Forming Fungi Provides Insights into the Origins of Lignocellulose Decay Capabilities.</title>
        <authorList>
            <person name="Nagy L.G."/>
            <person name="Riley R."/>
            <person name="Tritt A."/>
            <person name="Adam C."/>
            <person name="Daum C."/>
            <person name="Floudas D."/>
            <person name="Sun H."/>
            <person name="Yadav J.S."/>
            <person name="Pangilinan J."/>
            <person name="Larsson K.H."/>
            <person name="Matsuura K."/>
            <person name="Barry K."/>
            <person name="Labutti K."/>
            <person name="Kuo R."/>
            <person name="Ohm R.A."/>
            <person name="Bhattacharya S.S."/>
            <person name="Shirouzu T."/>
            <person name="Yoshinaga Y."/>
            <person name="Martin F.M."/>
            <person name="Grigoriev I.V."/>
            <person name="Hibbett D.S."/>
        </authorList>
    </citation>
    <scope>NUCLEOTIDE SEQUENCE [LARGE SCALE GENOMIC DNA]</scope>
    <source>
        <strain evidence="8 9">L-15889</strain>
    </source>
</reference>
<dbReference type="Gene3D" id="6.10.140.2220">
    <property type="match status" value="1"/>
</dbReference>
<evidence type="ECO:0000256" key="4">
    <source>
        <dbReference type="ARBA" id="ARBA00022833"/>
    </source>
</evidence>
<dbReference type="SMART" id="SM00248">
    <property type="entry name" value="ANK"/>
    <property type="match status" value="3"/>
</dbReference>
<evidence type="ECO:0000259" key="7">
    <source>
        <dbReference type="PROSITE" id="PS50865"/>
    </source>
</evidence>
<dbReference type="PROSITE" id="PS50865">
    <property type="entry name" value="ZF_MYND_2"/>
    <property type="match status" value="1"/>
</dbReference>
<name>A0A165NVP7_9APHY</name>
<dbReference type="SUPFAM" id="SSF48403">
    <property type="entry name" value="Ankyrin repeat"/>
    <property type="match status" value="1"/>
</dbReference>
<keyword evidence="3 6" id="KW-0863">Zinc-finger</keyword>
<evidence type="ECO:0000256" key="2">
    <source>
        <dbReference type="ARBA" id="ARBA00022737"/>
    </source>
</evidence>
<dbReference type="InterPro" id="IPR002110">
    <property type="entry name" value="Ankyrin_rpt"/>
</dbReference>
<dbReference type="SUPFAM" id="SSF144232">
    <property type="entry name" value="HIT/MYND zinc finger-like"/>
    <property type="match status" value="1"/>
</dbReference>
<dbReference type="GO" id="GO:0008270">
    <property type="term" value="F:zinc ion binding"/>
    <property type="evidence" value="ECO:0007669"/>
    <property type="project" value="UniProtKB-KW"/>
</dbReference>
<keyword evidence="9" id="KW-1185">Reference proteome</keyword>
<keyword evidence="1" id="KW-0479">Metal-binding</keyword>
<keyword evidence="5" id="KW-0040">ANK repeat</keyword>
<dbReference type="Pfam" id="PF01753">
    <property type="entry name" value="zf-MYND"/>
    <property type="match status" value="1"/>
</dbReference>
<sequence>MSDITMECLKTKKNRHICLPRIVLDDLKSDPDLGFERSMVHTLDETSAGTRDALIRCYVLGEGEEKVLLDESWDEDDEGEWSMRRQLYAGSESTYLHFAARLADVPLVYECIRLGVDVNCQDVKGNTPLHCVVQEVARFHHDLVARRRENSDTSATSAHLKRLRHVAKVLLEQHADVHLAPKEGFGPVHWAWYALDLELIELFIVYGASEIISLPIDTAEQRPDAAPLWVANPAKVASLKQLSERLTRDGIPPRPPRRCPCWSGKPLSECHESGYHLWPSDFSCICGGSKTYGRCCSKRRSADLFEKWDHERKRMVVVCRVDDGDTVIYKNPFSVYKHIGAISDEEAEERGRLIDKTIELNDLSRRSDEKADPAFRYVLMKYRVLPRPTNKSFTKDLYKALACNWNKTVDEYTALGSDARSALEIEQAAKMDSEFGPLWKRCEASGCTAIERPAFKMKCCSGCKRIYYCSATCQKAHWKEHKHACKRRDHPLQQLPSQSLYGMLYDGIVQPLHNLGMGEALECLDLSDSDLSDLDDSRALMDIQSDSSVFD</sequence>
<accession>A0A165NVP7</accession>
<proteinExistence type="predicted"/>
<dbReference type="AlphaFoldDB" id="A0A165NVP7"/>
<dbReference type="EMBL" id="KV429076">
    <property type="protein sequence ID" value="KZT67433.1"/>
    <property type="molecule type" value="Genomic_DNA"/>
</dbReference>
<evidence type="ECO:0000313" key="8">
    <source>
        <dbReference type="EMBL" id="KZT67433.1"/>
    </source>
</evidence>
<dbReference type="PROSITE" id="PS01360">
    <property type="entry name" value="ZF_MYND_1"/>
    <property type="match status" value="1"/>
</dbReference>
<dbReference type="Proteomes" id="UP000076727">
    <property type="component" value="Unassembled WGS sequence"/>
</dbReference>
<keyword evidence="4" id="KW-0862">Zinc</keyword>
<gene>
    <name evidence="8" type="ORF">DAEQUDRAFT_767166</name>
</gene>
<protein>
    <recommendedName>
        <fullName evidence="7">MYND-type domain-containing protein</fullName>
    </recommendedName>
</protein>
<dbReference type="PANTHER" id="PTHR24171">
    <property type="entry name" value="ANKYRIN REPEAT DOMAIN-CONTAINING PROTEIN 39-RELATED"/>
    <property type="match status" value="1"/>
</dbReference>
<evidence type="ECO:0000256" key="5">
    <source>
        <dbReference type="ARBA" id="ARBA00023043"/>
    </source>
</evidence>
<dbReference type="InterPro" id="IPR036770">
    <property type="entry name" value="Ankyrin_rpt-contain_sf"/>
</dbReference>
<evidence type="ECO:0000256" key="3">
    <source>
        <dbReference type="ARBA" id="ARBA00022771"/>
    </source>
</evidence>
<dbReference type="STRING" id="1314783.A0A165NVP7"/>
<dbReference type="OrthoDB" id="2792537at2759"/>
<feature type="domain" description="MYND-type" evidence="7">
    <location>
        <begin position="442"/>
        <end position="485"/>
    </location>
</feature>
<organism evidence="8 9">
    <name type="scientific">Daedalea quercina L-15889</name>
    <dbReference type="NCBI Taxonomy" id="1314783"/>
    <lineage>
        <taxon>Eukaryota</taxon>
        <taxon>Fungi</taxon>
        <taxon>Dikarya</taxon>
        <taxon>Basidiomycota</taxon>
        <taxon>Agaricomycotina</taxon>
        <taxon>Agaricomycetes</taxon>
        <taxon>Polyporales</taxon>
        <taxon>Fomitopsis</taxon>
    </lineage>
</organism>
<keyword evidence="2" id="KW-0677">Repeat</keyword>
<evidence type="ECO:0000256" key="1">
    <source>
        <dbReference type="ARBA" id="ARBA00022723"/>
    </source>
</evidence>